<evidence type="ECO:0000313" key="2">
    <source>
        <dbReference type="Proteomes" id="UP001065298"/>
    </source>
</evidence>
<comment type="caution">
    <text evidence="1">The sequence shown here is derived from an EMBL/GenBank/DDBJ whole genome shotgun (WGS) entry which is preliminary data.</text>
</comment>
<dbReference type="EMBL" id="CM046517">
    <property type="protein sequence ID" value="KAI8648174.1"/>
    <property type="molecule type" value="Genomic_DNA"/>
</dbReference>
<sequence length="117" mass="12928">MHFSKLLITAAAVFIQGSLAVGVKTYSGRDCTGVEQTLKVDNNAACNPDTQRFQSYKENGWGPGNGQGIAFHAQPSCSQESFIYDTYSRDGDYFHSKQCYNINGHSPVKYAQGMKLY</sequence>
<dbReference type="Proteomes" id="UP001065298">
    <property type="component" value="Chromosome 15"/>
</dbReference>
<keyword evidence="2" id="KW-1185">Reference proteome</keyword>
<protein>
    <submittedName>
        <fullName evidence="1">Uncharacterized protein</fullName>
    </submittedName>
</protein>
<gene>
    <name evidence="1" type="ORF">NCS57_01485200</name>
</gene>
<proteinExistence type="predicted"/>
<accession>A0ACC0QAJ0</accession>
<reference evidence="1" key="1">
    <citation type="submission" date="2022-06" db="EMBL/GenBank/DDBJ databases">
        <title>Fusarium solani species complex genomes reveal bases of compartmentalisation and animal pathogenesis.</title>
        <authorList>
            <person name="Tsai I.J."/>
        </authorList>
    </citation>
    <scope>NUCLEOTIDE SEQUENCE</scope>
    <source>
        <strain evidence="1">Fu6.1</strain>
    </source>
</reference>
<organism evidence="1 2">
    <name type="scientific">Fusarium keratoplasticum</name>
    <dbReference type="NCBI Taxonomy" id="1328300"/>
    <lineage>
        <taxon>Eukaryota</taxon>
        <taxon>Fungi</taxon>
        <taxon>Dikarya</taxon>
        <taxon>Ascomycota</taxon>
        <taxon>Pezizomycotina</taxon>
        <taxon>Sordariomycetes</taxon>
        <taxon>Hypocreomycetidae</taxon>
        <taxon>Hypocreales</taxon>
        <taxon>Nectriaceae</taxon>
        <taxon>Fusarium</taxon>
        <taxon>Fusarium solani species complex</taxon>
    </lineage>
</organism>
<name>A0ACC0QAJ0_9HYPO</name>
<evidence type="ECO:0000313" key="1">
    <source>
        <dbReference type="EMBL" id="KAI8648174.1"/>
    </source>
</evidence>